<keyword evidence="1" id="KW-0472">Membrane</keyword>
<dbReference type="SMART" id="SM00382">
    <property type="entry name" value="AAA"/>
    <property type="match status" value="1"/>
</dbReference>
<dbReference type="PANTHER" id="PTHR35894:SF1">
    <property type="entry name" value="PHOSPHORIBULOKINASE _ URIDINE KINASE FAMILY"/>
    <property type="match status" value="1"/>
</dbReference>
<proteinExistence type="predicted"/>
<dbReference type="GO" id="GO:0042834">
    <property type="term" value="F:peptidoglycan binding"/>
    <property type="evidence" value="ECO:0007669"/>
    <property type="project" value="InterPro"/>
</dbReference>
<dbReference type="SUPFAM" id="SSF52540">
    <property type="entry name" value="P-loop containing nucleoside triphosphate hydrolases"/>
    <property type="match status" value="1"/>
</dbReference>
<keyword evidence="4" id="KW-1185">Reference proteome</keyword>
<dbReference type="EMBL" id="AP021889">
    <property type="protein sequence ID" value="BBP46611.1"/>
    <property type="molecule type" value="Genomic_DNA"/>
</dbReference>
<accession>A0A6F8PWW1</accession>
<dbReference type="Pfam" id="PF13401">
    <property type="entry name" value="AAA_22"/>
    <property type="match status" value="1"/>
</dbReference>
<dbReference type="CDD" id="cd00009">
    <property type="entry name" value="AAA"/>
    <property type="match status" value="1"/>
</dbReference>
<dbReference type="InterPro" id="IPR049945">
    <property type="entry name" value="AAA_22"/>
</dbReference>
<dbReference type="Gene3D" id="3.30.70.1070">
    <property type="entry name" value="Sporulation related repeat"/>
    <property type="match status" value="1"/>
</dbReference>
<dbReference type="AlphaFoldDB" id="A0A6F8PWW1"/>
<gene>
    <name evidence="3" type="ORF">THMIRHAS_19840</name>
</gene>
<dbReference type="PANTHER" id="PTHR35894">
    <property type="entry name" value="GENERAL SECRETION PATHWAY PROTEIN A-RELATED"/>
    <property type="match status" value="1"/>
</dbReference>
<keyword evidence="1" id="KW-0812">Transmembrane</keyword>
<organism evidence="3 4">
    <name type="scientific">Thiosulfatimonas sediminis</name>
    <dbReference type="NCBI Taxonomy" id="2675054"/>
    <lineage>
        <taxon>Bacteria</taxon>
        <taxon>Pseudomonadati</taxon>
        <taxon>Pseudomonadota</taxon>
        <taxon>Gammaproteobacteria</taxon>
        <taxon>Thiotrichales</taxon>
        <taxon>Piscirickettsiaceae</taxon>
        <taxon>Thiosulfatimonas</taxon>
    </lineage>
</organism>
<evidence type="ECO:0000256" key="1">
    <source>
        <dbReference type="SAM" id="Phobius"/>
    </source>
</evidence>
<evidence type="ECO:0000259" key="2">
    <source>
        <dbReference type="SMART" id="SM00382"/>
    </source>
</evidence>
<dbReference type="InterPro" id="IPR027417">
    <property type="entry name" value="P-loop_NTPase"/>
</dbReference>
<protein>
    <recommendedName>
        <fullName evidence="2">AAA+ ATPase domain-containing protein</fullName>
    </recommendedName>
</protein>
<dbReference type="GO" id="GO:0016887">
    <property type="term" value="F:ATP hydrolysis activity"/>
    <property type="evidence" value="ECO:0007669"/>
    <property type="project" value="InterPro"/>
</dbReference>
<feature type="transmembrane region" description="Helical" evidence="1">
    <location>
        <begin position="278"/>
        <end position="301"/>
    </location>
</feature>
<dbReference type="InterPro" id="IPR052026">
    <property type="entry name" value="ExeA_AAA_ATPase_DNA-bind"/>
</dbReference>
<dbReference type="Proteomes" id="UP000501726">
    <property type="component" value="Chromosome"/>
</dbReference>
<dbReference type="InterPro" id="IPR036680">
    <property type="entry name" value="SPOR-like_sf"/>
</dbReference>
<name>A0A6F8PWW1_9GAMM</name>
<keyword evidence="1" id="KW-1133">Transmembrane helix</keyword>
<evidence type="ECO:0000313" key="4">
    <source>
        <dbReference type="Proteomes" id="UP000501726"/>
    </source>
</evidence>
<dbReference type="InterPro" id="IPR003593">
    <property type="entry name" value="AAA+_ATPase"/>
</dbReference>
<reference evidence="4" key="1">
    <citation type="submission" date="2019-11" db="EMBL/GenBank/DDBJ databases">
        <title>Isolation and characterization of two novel species in the genus Thiomicrorhabdus.</title>
        <authorList>
            <person name="Mochizuki J."/>
            <person name="Kojima H."/>
            <person name="Fukui M."/>
        </authorList>
    </citation>
    <scope>NUCLEOTIDE SEQUENCE [LARGE SCALE GENOMIC DNA]</scope>
    <source>
        <strain evidence="4">aks77</strain>
    </source>
</reference>
<sequence length="508" mass="57583">MELWIYSMYRPYFGLTQLPFKTTPELDMFYREGSREEILQALEYTVVRGDGILKVVGEVGCGKTMILRLLASELSDEFKLVYVNSPNLSAKDMLLFICTELGLVVDEGMQKFTLINQLQKKLFELHSQGKKVVMLIDEAQAMTMDGLEEIRLLSNLETDRDKLLQIVLFGQPELDKALEHPNIRQLKSRITYSIYIPPLSIADVHSYLNFRMRKSGYSGIDVFNFAAAKRIHKLTGGYPRDINVLADKLLMAVFSQQDKLVQRKHFVAMESGVAKSAILVPISAILLLFVLGAAGVVYFVFAEKMDDYVPTVGVKQTQNQATITSKNDVDEDIIVSSDYTDVNNFDHPMSKINELDKKLTDDLVATADFSQPQMQLERLTQQYLHSSQKIIDTLSATGYSIQLATITLDSHQSLQQEFARYGIANQDVVYILDYKKGNTSSEAGFLRLKVYLGQEKTYSQAKTRLQNLPERLQRSKPFIVSFNTIRKEFNLALQFVNHTSGGSYVTES</sequence>
<dbReference type="Gene3D" id="3.40.50.300">
    <property type="entry name" value="P-loop containing nucleotide triphosphate hydrolases"/>
    <property type="match status" value="1"/>
</dbReference>
<evidence type="ECO:0000313" key="3">
    <source>
        <dbReference type="EMBL" id="BBP46611.1"/>
    </source>
</evidence>
<dbReference type="KEGG" id="tse:THMIRHAS_19840"/>
<feature type="domain" description="AAA+ ATPase" evidence="2">
    <location>
        <begin position="49"/>
        <end position="184"/>
    </location>
</feature>